<evidence type="ECO:0000256" key="1">
    <source>
        <dbReference type="SAM" id="MobiDB-lite"/>
    </source>
</evidence>
<evidence type="ECO:0000313" key="3">
    <source>
        <dbReference type="Proteomes" id="UP000789508"/>
    </source>
</evidence>
<sequence length="141" mass="15597">MDLDWCLICEQKTLGSLYCSDDCQHKDYLSAYDFLTPPASPTNHLPSSTIGSINHDNEANDSNDDKNLTKANKLIDLLIPLSPNHSPPRDSTMTTMSTSKVSVPNNPSNAKNKKISATTFTVISTTIDKSNIDPWDTRQRV</sequence>
<dbReference type="Pfam" id="PF12855">
    <property type="entry name" value="Ecl1"/>
    <property type="match status" value="1"/>
</dbReference>
<gene>
    <name evidence="2" type="ORF">ALEPTO_LOCUS8134</name>
</gene>
<dbReference type="EMBL" id="CAJVPS010004203">
    <property type="protein sequence ID" value="CAG8600797.1"/>
    <property type="molecule type" value="Genomic_DNA"/>
</dbReference>
<dbReference type="InterPro" id="IPR024368">
    <property type="entry name" value="Ecl1/2/3"/>
</dbReference>
<comment type="caution">
    <text evidence="2">The sequence shown here is derived from an EMBL/GenBank/DDBJ whole genome shotgun (WGS) entry which is preliminary data.</text>
</comment>
<keyword evidence="3" id="KW-1185">Reference proteome</keyword>
<feature type="compositionally biased region" description="Low complexity" evidence="1">
    <location>
        <begin position="91"/>
        <end position="103"/>
    </location>
</feature>
<dbReference type="Proteomes" id="UP000789508">
    <property type="component" value="Unassembled WGS sequence"/>
</dbReference>
<feature type="compositionally biased region" description="Polar residues" evidence="1">
    <location>
        <begin position="41"/>
        <end position="54"/>
    </location>
</feature>
<feature type="compositionally biased region" description="Basic and acidic residues" evidence="1">
    <location>
        <begin position="55"/>
        <end position="67"/>
    </location>
</feature>
<protein>
    <submittedName>
        <fullName evidence="2">8142_t:CDS:1</fullName>
    </submittedName>
</protein>
<dbReference type="AlphaFoldDB" id="A0A9N9CEN2"/>
<reference evidence="2" key="1">
    <citation type="submission" date="2021-06" db="EMBL/GenBank/DDBJ databases">
        <authorList>
            <person name="Kallberg Y."/>
            <person name="Tangrot J."/>
            <person name="Rosling A."/>
        </authorList>
    </citation>
    <scope>NUCLEOTIDE SEQUENCE</scope>
    <source>
        <strain evidence="2">FL130A</strain>
    </source>
</reference>
<evidence type="ECO:0000313" key="2">
    <source>
        <dbReference type="EMBL" id="CAG8600797.1"/>
    </source>
</evidence>
<feature type="region of interest" description="Disordered" evidence="1">
    <location>
        <begin position="40"/>
        <end position="67"/>
    </location>
</feature>
<feature type="region of interest" description="Disordered" evidence="1">
    <location>
        <begin position="79"/>
        <end position="112"/>
    </location>
</feature>
<organism evidence="2 3">
    <name type="scientific">Ambispora leptoticha</name>
    <dbReference type="NCBI Taxonomy" id="144679"/>
    <lineage>
        <taxon>Eukaryota</taxon>
        <taxon>Fungi</taxon>
        <taxon>Fungi incertae sedis</taxon>
        <taxon>Mucoromycota</taxon>
        <taxon>Glomeromycotina</taxon>
        <taxon>Glomeromycetes</taxon>
        <taxon>Archaeosporales</taxon>
        <taxon>Ambisporaceae</taxon>
        <taxon>Ambispora</taxon>
    </lineage>
</organism>
<proteinExistence type="predicted"/>
<dbReference type="OrthoDB" id="3599883at2759"/>
<accession>A0A9N9CEN2</accession>
<name>A0A9N9CEN2_9GLOM</name>